<dbReference type="PANTHER" id="PTHR43784">
    <property type="entry name" value="GDSL-LIKE LIPASE/ACYLHYDROLASE, PUTATIVE (AFU_ORTHOLOGUE AFUA_2G00820)-RELATED"/>
    <property type="match status" value="1"/>
</dbReference>
<dbReference type="InterPro" id="IPR036514">
    <property type="entry name" value="SGNH_hydro_sf"/>
</dbReference>
<reference evidence="1 2" key="1">
    <citation type="submission" date="2018-01" db="EMBL/GenBank/DDBJ databases">
        <title>Comparative genomics of Mycobacterium mucogenicum and Mycobacterium neoaurum clade members emphasizing tRNA and non-coding RNA.</title>
        <authorList>
            <person name="Behra P.R.K."/>
            <person name="Pettersson B.M.F."/>
            <person name="Das S."/>
            <person name="Dasgupta S."/>
            <person name="Kirsebom L.A."/>
        </authorList>
    </citation>
    <scope>NUCLEOTIDE SEQUENCE [LARGE SCALE GENOMIC DNA]</scope>
    <source>
        <strain evidence="1 2">DSM 45104</strain>
    </source>
</reference>
<dbReference type="InterPro" id="IPR013830">
    <property type="entry name" value="SGNH_hydro"/>
</dbReference>
<dbReference type="InterPro" id="IPR053140">
    <property type="entry name" value="GDSL_Rv0518-like"/>
</dbReference>
<dbReference type="SUPFAM" id="SSF52266">
    <property type="entry name" value="SGNH hydrolase"/>
    <property type="match status" value="1"/>
</dbReference>
<dbReference type="AlphaFoldDB" id="A0A7I7ZRQ8"/>
<comment type="caution">
    <text evidence="1">The sequence shown here is derived from an EMBL/GenBank/DDBJ whole genome shotgun (WGS) entry which is preliminary data.</text>
</comment>
<dbReference type="Proteomes" id="UP000309984">
    <property type="component" value="Unassembled WGS sequence"/>
</dbReference>
<organism evidence="1 2">
    <name type="scientific">Mycolicibacterium phocaicum</name>
    <dbReference type="NCBI Taxonomy" id="319706"/>
    <lineage>
        <taxon>Bacteria</taxon>
        <taxon>Bacillati</taxon>
        <taxon>Actinomycetota</taxon>
        <taxon>Actinomycetes</taxon>
        <taxon>Mycobacteriales</taxon>
        <taxon>Mycobacteriaceae</taxon>
        <taxon>Mycolicibacterium</taxon>
    </lineage>
</organism>
<sequence length="234" mass="25175">MKWTFDQRPGLGWTLAGASVVVLALVALVLAGWASYRVPAVAVIGDSYTQGSSQGGVGEYSWPEVAWRLMREQGVRVAPEISAVGGTGYLHKGLTQAAFSDLIKEAVRPDDKVVVIFGGMNDTGEPINEVSIAVRQAFELVHERAPRARLVVIGPVWPGRNPERAVLAVRDVIRAHALNAGAVFVDPIQEGWFTNRPDLIGADHIHPTDAGAVYLAERIAPRITEVLTGTARGR</sequence>
<proteinExistence type="predicted"/>
<gene>
    <name evidence="1" type="ORF">C1S79_01325</name>
</gene>
<dbReference type="CDD" id="cd00229">
    <property type="entry name" value="SGNH_hydrolase"/>
    <property type="match status" value="1"/>
</dbReference>
<dbReference type="EMBL" id="POTM01000003">
    <property type="protein sequence ID" value="TLH81071.1"/>
    <property type="molecule type" value="Genomic_DNA"/>
</dbReference>
<dbReference type="PANTHER" id="PTHR43784:SF2">
    <property type="entry name" value="GDSL-LIKE LIPASE_ACYLHYDROLASE, PUTATIVE (AFU_ORTHOLOGUE AFUA_2G00820)-RELATED"/>
    <property type="match status" value="1"/>
</dbReference>
<evidence type="ECO:0000313" key="1">
    <source>
        <dbReference type="EMBL" id="TLH81071.1"/>
    </source>
</evidence>
<dbReference type="Gene3D" id="3.40.50.1110">
    <property type="entry name" value="SGNH hydrolase"/>
    <property type="match status" value="1"/>
</dbReference>
<dbReference type="Pfam" id="PF13472">
    <property type="entry name" value="Lipase_GDSL_2"/>
    <property type="match status" value="1"/>
</dbReference>
<accession>A0A7I7ZRQ8</accession>
<name>A0A7I7ZRQ8_9MYCO</name>
<evidence type="ECO:0000313" key="2">
    <source>
        <dbReference type="Proteomes" id="UP000309984"/>
    </source>
</evidence>
<keyword evidence="2" id="KW-1185">Reference proteome</keyword>
<protein>
    <submittedName>
        <fullName evidence="1">Uncharacterized protein</fullName>
    </submittedName>
</protein>